<protein>
    <submittedName>
        <fullName evidence="1">Uncharacterized protein</fullName>
    </submittedName>
</protein>
<dbReference type="EMBL" id="AP015043">
    <property type="protein sequence ID" value="BAT99862.1"/>
    <property type="molecule type" value="Genomic_DNA"/>
</dbReference>
<reference evidence="1 2" key="1">
    <citation type="journal article" date="2015" name="Sci. Rep.">
        <title>The power of single molecule real-time sequencing technology in the de novo assembly of a eukaryotic genome.</title>
        <authorList>
            <person name="Sakai H."/>
            <person name="Naito K."/>
            <person name="Ogiso-Tanaka E."/>
            <person name="Takahashi Y."/>
            <person name="Iseki K."/>
            <person name="Muto C."/>
            <person name="Satou K."/>
            <person name="Teruya K."/>
            <person name="Shiroma A."/>
            <person name="Shimoji M."/>
            <person name="Hirano T."/>
            <person name="Itoh T."/>
            <person name="Kaga A."/>
            <person name="Tomooka N."/>
        </authorList>
    </citation>
    <scope>NUCLEOTIDE SEQUENCE [LARGE SCALE GENOMIC DNA]</scope>
    <source>
        <strain evidence="2">cv. Shumari</strain>
    </source>
</reference>
<sequence length="70" mass="8121">PRAPGRNPLMLIGPSYTIIIKGPQLQITENPRNLNQISQFQDRNTRTKNPKKKFLNHNSKLYNHSSRIIL</sequence>
<evidence type="ECO:0000313" key="2">
    <source>
        <dbReference type="Proteomes" id="UP000291084"/>
    </source>
</evidence>
<accession>A0A0S3T3R6</accession>
<gene>
    <name evidence="1" type="primary">Vigan.10G140100</name>
    <name evidence="1" type="ORF">VIGAN_10140100</name>
</gene>
<keyword evidence="2" id="KW-1185">Reference proteome</keyword>
<dbReference type="AlphaFoldDB" id="A0A0S3T3R6"/>
<evidence type="ECO:0000313" key="1">
    <source>
        <dbReference type="EMBL" id="BAT99862.1"/>
    </source>
</evidence>
<name>A0A0S3T3R6_PHAAN</name>
<organism evidence="1 2">
    <name type="scientific">Vigna angularis var. angularis</name>
    <dbReference type="NCBI Taxonomy" id="157739"/>
    <lineage>
        <taxon>Eukaryota</taxon>
        <taxon>Viridiplantae</taxon>
        <taxon>Streptophyta</taxon>
        <taxon>Embryophyta</taxon>
        <taxon>Tracheophyta</taxon>
        <taxon>Spermatophyta</taxon>
        <taxon>Magnoliopsida</taxon>
        <taxon>eudicotyledons</taxon>
        <taxon>Gunneridae</taxon>
        <taxon>Pentapetalae</taxon>
        <taxon>rosids</taxon>
        <taxon>fabids</taxon>
        <taxon>Fabales</taxon>
        <taxon>Fabaceae</taxon>
        <taxon>Papilionoideae</taxon>
        <taxon>50 kb inversion clade</taxon>
        <taxon>NPAAA clade</taxon>
        <taxon>indigoferoid/millettioid clade</taxon>
        <taxon>Phaseoleae</taxon>
        <taxon>Vigna</taxon>
    </lineage>
</organism>
<proteinExistence type="predicted"/>
<feature type="non-terminal residue" evidence="1">
    <location>
        <position position="1"/>
    </location>
</feature>
<dbReference type="Proteomes" id="UP000291084">
    <property type="component" value="Chromosome 10"/>
</dbReference>